<dbReference type="Pfam" id="PF09737">
    <property type="entry name" value="Det1"/>
    <property type="match status" value="1"/>
</dbReference>
<organism evidence="1 2">
    <name type="scientific">Cucurbita argyrosperma subsp. sororia</name>
    <dbReference type="NCBI Taxonomy" id="37648"/>
    <lineage>
        <taxon>Eukaryota</taxon>
        <taxon>Viridiplantae</taxon>
        <taxon>Streptophyta</taxon>
        <taxon>Embryophyta</taxon>
        <taxon>Tracheophyta</taxon>
        <taxon>Spermatophyta</taxon>
        <taxon>Magnoliopsida</taxon>
        <taxon>eudicotyledons</taxon>
        <taxon>Gunneridae</taxon>
        <taxon>Pentapetalae</taxon>
        <taxon>rosids</taxon>
        <taxon>fabids</taxon>
        <taxon>Cucurbitales</taxon>
        <taxon>Cucurbitaceae</taxon>
        <taxon>Cucurbiteae</taxon>
        <taxon>Cucurbita</taxon>
    </lineage>
</organism>
<dbReference type="PANTHER" id="PTHR13374:SF3">
    <property type="entry name" value="DET1 HOMOLOG"/>
    <property type="match status" value="1"/>
</dbReference>
<dbReference type="InterPro" id="IPR019138">
    <property type="entry name" value="De-etiolated_protein_1_Det1"/>
</dbReference>
<comment type="caution">
    <text evidence="1">The sequence shown here is derived from an EMBL/GenBank/DDBJ whole genome shotgun (WGS) entry which is preliminary data.</text>
</comment>
<dbReference type="PANTHER" id="PTHR13374">
    <property type="entry name" value="DET1 HOMOLOG DE-ETIOLATED-1 HOMOLOG"/>
    <property type="match status" value="1"/>
</dbReference>
<dbReference type="GO" id="GO:0031461">
    <property type="term" value="C:cullin-RING ubiquitin ligase complex"/>
    <property type="evidence" value="ECO:0007669"/>
    <property type="project" value="TreeGrafter"/>
</dbReference>
<proteinExistence type="predicted"/>
<dbReference type="GO" id="GO:1990756">
    <property type="term" value="F:ubiquitin-like ligase-substrate adaptor activity"/>
    <property type="evidence" value="ECO:0007669"/>
    <property type="project" value="TreeGrafter"/>
</dbReference>
<evidence type="ECO:0000313" key="2">
    <source>
        <dbReference type="Proteomes" id="UP000685013"/>
    </source>
</evidence>
<gene>
    <name evidence="1" type="primary">DET1</name>
    <name evidence="1" type="ORF">SDJN03_10401</name>
</gene>
<dbReference type="AlphaFoldDB" id="A0AAV6NHK7"/>
<evidence type="ECO:0000313" key="1">
    <source>
        <dbReference type="EMBL" id="KAG6597221.1"/>
    </source>
</evidence>
<dbReference type="GO" id="GO:0016567">
    <property type="term" value="P:protein ubiquitination"/>
    <property type="evidence" value="ECO:0007669"/>
    <property type="project" value="TreeGrafter"/>
</dbReference>
<dbReference type="GO" id="GO:0005634">
    <property type="term" value="C:nucleus"/>
    <property type="evidence" value="ECO:0007669"/>
    <property type="project" value="TreeGrafter"/>
</dbReference>
<name>A0AAV6NHK7_9ROSI</name>
<accession>A0AAV6NHK7</accession>
<sequence>MYRSNNVAARIFDRQIVTPPPGTSFHCVRRFYENIVPNHTVYDVECPDHSFRKFTVDGEYLITFSRNHRDLNVYRPKWLSFSYKGDEIDTFLDFPSNAQKFESFFNLIYSVSLASCNELICKDFFIYMESNRFGLFATSTAQIQDAPAVGGAVPGIPSIEKITFHLLRLEDGEILDAKVFVNDFVNLAHNTGVFLYDDLLAIVSVRYQIIHILQIRDSGHLVDVRALGAFCREDDELFLHSSTQYVGVAERSRLLASDVENGYHHSPSNDNSFLNGLKQRLLSFIFGRIWNEETDHRLVGYMQLLNPKSSVFDEEFLLSFSRLHRLDYLEVVYRTPDQVQFLDRQHLLLKLGSVDGWVSRMADHHRAFFAVYDMETTEIVAFFQNSTDDIYVLFERFCNHFHAASRNSLCLNFISSHSNNIHAQEQLRSLKNKAVSYSQFVKKMLVSLPFNCQSQSPSPYFDLSLFRYDEKVQKEG</sequence>
<protein>
    <submittedName>
        <fullName evidence="1">Light-mediated development protein DET1</fullName>
    </submittedName>
</protein>
<dbReference type="EMBL" id="JAGKQH010000006">
    <property type="protein sequence ID" value="KAG6597221.1"/>
    <property type="molecule type" value="Genomic_DNA"/>
</dbReference>
<reference evidence="1 2" key="1">
    <citation type="journal article" date="2021" name="Hortic Res">
        <title>The domestication of Cucurbita argyrosperma as revealed by the genome of its wild relative.</title>
        <authorList>
            <person name="Barrera-Redondo J."/>
            <person name="Sanchez-de la Vega G."/>
            <person name="Aguirre-Liguori J.A."/>
            <person name="Castellanos-Morales G."/>
            <person name="Gutierrez-Guerrero Y.T."/>
            <person name="Aguirre-Dugua X."/>
            <person name="Aguirre-Planter E."/>
            <person name="Tenaillon M.I."/>
            <person name="Lira-Saade R."/>
            <person name="Eguiarte L.E."/>
        </authorList>
    </citation>
    <scope>NUCLEOTIDE SEQUENCE [LARGE SCALE GENOMIC DNA]</scope>
    <source>
        <strain evidence="1">JBR-2021</strain>
    </source>
</reference>
<dbReference type="Proteomes" id="UP000685013">
    <property type="component" value="Chromosome 6"/>
</dbReference>
<dbReference type="GO" id="GO:0032436">
    <property type="term" value="P:positive regulation of proteasomal ubiquitin-dependent protein catabolic process"/>
    <property type="evidence" value="ECO:0007669"/>
    <property type="project" value="TreeGrafter"/>
</dbReference>
<dbReference type="GO" id="GO:0031625">
    <property type="term" value="F:ubiquitin protein ligase binding"/>
    <property type="evidence" value="ECO:0007669"/>
    <property type="project" value="TreeGrafter"/>
</dbReference>
<keyword evidence="2" id="KW-1185">Reference proteome</keyword>
<feature type="non-terminal residue" evidence="1">
    <location>
        <position position="1"/>
    </location>
</feature>